<gene>
    <name evidence="4" type="ordered locus">Fraau_0587</name>
</gene>
<dbReference type="PANTHER" id="PTHR30570:SF1">
    <property type="entry name" value="PHOSPHATE-BINDING PROTEIN PSTS"/>
    <property type="match status" value="1"/>
</dbReference>
<accession>H8L5B2</accession>
<dbReference type="Gene3D" id="3.10.350.10">
    <property type="entry name" value="LysM domain"/>
    <property type="match status" value="1"/>
</dbReference>
<dbReference type="Gene3D" id="3.40.190.10">
    <property type="entry name" value="Periplasmic binding protein-like II"/>
    <property type="match status" value="2"/>
</dbReference>
<dbReference type="PANTHER" id="PTHR30570">
    <property type="entry name" value="PERIPLASMIC PHOSPHATE BINDING COMPONENT OF PHOSPHATE ABC TRANSPORTER"/>
    <property type="match status" value="1"/>
</dbReference>
<dbReference type="RefSeq" id="WP_014402075.1">
    <property type="nucleotide sequence ID" value="NC_017033.1"/>
</dbReference>
<reference evidence="4" key="1">
    <citation type="submission" date="2012-02" db="EMBL/GenBank/DDBJ databases">
        <title>The complete genome of Frateuria aurantia DSM 6220.</title>
        <authorList>
            <consortium name="US DOE Joint Genome Institute (JGI-PGF)"/>
            <person name="Lucas S."/>
            <person name="Copeland A."/>
            <person name="Lapidus A."/>
            <person name="Glavina del Rio T."/>
            <person name="Dalin E."/>
            <person name="Tice H."/>
            <person name="Bruce D."/>
            <person name="Goodwin L."/>
            <person name="Pitluck S."/>
            <person name="Peters L."/>
            <person name="Ovchinnikova G."/>
            <person name="Teshima H."/>
            <person name="Kyrpides N."/>
            <person name="Mavromatis K."/>
            <person name="Ivanova N."/>
            <person name="Brettin T."/>
            <person name="Detter J.C."/>
            <person name="Han C."/>
            <person name="Larimer F."/>
            <person name="Land M."/>
            <person name="Hauser L."/>
            <person name="Markowitz V."/>
            <person name="Cheng J.-F."/>
            <person name="Hugenholtz P."/>
            <person name="Woyke T."/>
            <person name="Wu D."/>
            <person name="Brambilla E."/>
            <person name="Klenk H.-P."/>
            <person name="Eisen J.A."/>
        </authorList>
    </citation>
    <scope>NUCLEOTIDE SEQUENCE</scope>
    <source>
        <strain evidence="4">DSM 6220</strain>
    </source>
</reference>
<feature type="chain" id="PRO_5003615656" evidence="2">
    <location>
        <begin position="25"/>
        <end position="481"/>
    </location>
</feature>
<dbReference type="PROSITE" id="PS51782">
    <property type="entry name" value="LYSM"/>
    <property type="match status" value="1"/>
</dbReference>
<dbReference type="InterPro" id="IPR018392">
    <property type="entry name" value="LysM"/>
</dbReference>
<dbReference type="SUPFAM" id="SSF53850">
    <property type="entry name" value="Periplasmic binding protein-like II"/>
    <property type="match status" value="1"/>
</dbReference>
<dbReference type="InterPro" id="IPR036779">
    <property type="entry name" value="LysM_dom_sf"/>
</dbReference>
<evidence type="ECO:0000256" key="2">
    <source>
        <dbReference type="SAM" id="SignalP"/>
    </source>
</evidence>
<evidence type="ECO:0000256" key="1">
    <source>
        <dbReference type="ARBA" id="ARBA00022729"/>
    </source>
</evidence>
<dbReference type="OrthoDB" id="9790048at2"/>
<dbReference type="Proteomes" id="UP000005234">
    <property type="component" value="Chromosome"/>
</dbReference>
<proteinExistence type="predicted"/>
<dbReference type="CDD" id="cd00118">
    <property type="entry name" value="LysM"/>
    <property type="match status" value="1"/>
</dbReference>
<dbReference type="InterPro" id="IPR050811">
    <property type="entry name" value="Phosphate_ABC_transporter"/>
</dbReference>
<name>H8L5B2_FRAAD</name>
<sequence>MSVRLTRLASAALLGAGLAFSVHAAETTLIWRGDVTTARGVVNDTAAAWQKAGKGRIELQPFNTASGLDAVSAGKADLAGSARDSAGGKEANLTFTPVAWDSLVLITSPQNPVSNLSLKQAHDIYYGKITNWKELGGRDQPINVYAVASPGDGVEYSLRRLLFGRGNQPVAAPRLYMNTGKLEEAVALDGRSLGVSTLGDVHANAHVKILKIDGVSASAGNLASGSYPLFTPLYLVTSASSPKAAATKAFLEFLQGSEAKKILRRHDLLPYADGGTLVAMDAGRRSRILAAVGAHAMPAQLSRGTELASTAAPAAAPSASKALPAGKPVLTASAARRHPEAVRAAFASISGTAVSHELPPSLEHVTAEAITWADTALTGTPFARLTAQVYVSQEHRQTRLAATAASEEHPRAAVHFAQTGAGRHAGTHGNRHLARTYRVGHGDTLYSIAKQHAVDVAQVRAWNGLHGNTVKAGQVLRLSAR</sequence>
<dbReference type="AlphaFoldDB" id="H8L5B2"/>
<dbReference type="HOGENOM" id="CLU_679225_0_0_6"/>
<dbReference type="eggNOG" id="COG1388">
    <property type="taxonomic scope" value="Bacteria"/>
</dbReference>
<dbReference type="EMBL" id="CP003350">
    <property type="protein sequence ID" value="AFC85069.1"/>
    <property type="molecule type" value="Genomic_DNA"/>
</dbReference>
<dbReference type="InterPro" id="IPR024370">
    <property type="entry name" value="PBP_domain"/>
</dbReference>
<dbReference type="STRING" id="767434.Fraau_0587"/>
<feature type="signal peptide" evidence="2">
    <location>
        <begin position="1"/>
        <end position="24"/>
    </location>
</feature>
<evidence type="ECO:0000313" key="5">
    <source>
        <dbReference type="Proteomes" id="UP000005234"/>
    </source>
</evidence>
<dbReference type="Pfam" id="PF12849">
    <property type="entry name" value="PBP_like_2"/>
    <property type="match status" value="1"/>
</dbReference>
<evidence type="ECO:0000259" key="3">
    <source>
        <dbReference type="PROSITE" id="PS51782"/>
    </source>
</evidence>
<protein>
    <submittedName>
        <fullName evidence="4">ABC-type phosphate transport system, periplasmic component</fullName>
    </submittedName>
</protein>
<organism evidence="4 5">
    <name type="scientific">Frateuria aurantia (strain ATCC 33424 / DSM 6220 / KCTC 2777 / LMG 1558 / NBRC 3245 / NCIMB 13370)</name>
    <name type="common">Acetobacter aurantius</name>
    <dbReference type="NCBI Taxonomy" id="767434"/>
    <lineage>
        <taxon>Bacteria</taxon>
        <taxon>Pseudomonadati</taxon>
        <taxon>Pseudomonadota</taxon>
        <taxon>Gammaproteobacteria</taxon>
        <taxon>Lysobacterales</taxon>
        <taxon>Rhodanobacteraceae</taxon>
        <taxon>Frateuria</taxon>
    </lineage>
</organism>
<dbReference type="eggNOG" id="COG0226">
    <property type="taxonomic scope" value="Bacteria"/>
</dbReference>
<dbReference type="SUPFAM" id="SSF54106">
    <property type="entry name" value="LysM domain"/>
    <property type="match status" value="1"/>
</dbReference>
<dbReference type="Pfam" id="PF01476">
    <property type="entry name" value="LysM"/>
    <property type="match status" value="1"/>
</dbReference>
<evidence type="ECO:0000313" key="4">
    <source>
        <dbReference type="EMBL" id="AFC85069.1"/>
    </source>
</evidence>
<dbReference type="KEGG" id="fau:Fraau_0587"/>
<feature type="domain" description="LysM" evidence="3">
    <location>
        <begin position="435"/>
        <end position="478"/>
    </location>
</feature>
<keyword evidence="5" id="KW-1185">Reference proteome</keyword>
<keyword evidence="1 2" id="KW-0732">Signal</keyword>
<dbReference type="SMART" id="SM00257">
    <property type="entry name" value="LysM"/>
    <property type="match status" value="1"/>
</dbReference>